<evidence type="ECO:0000256" key="1">
    <source>
        <dbReference type="ARBA" id="ARBA00001917"/>
    </source>
</evidence>
<dbReference type="Pfam" id="PF00881">
    <property type="entry name" value="Nitroreductase"/>
    <property type="match status" value="1"/>
</dbReference>
<dbReference type="CDD" id="cd02062">
    <property type="entry name" value="Nitro_FMN_reductase"/>
    <property type="match status" value="1"/>
</dbReference>
<dbReference type="STRING" id="1732.SAMN02910417_02188"/>
<evidence type="ECO:0000256" key="5">
    <source>
        <dbReference type="ARBA" id="ARBA00023002"/>
    </source>
</evidence>
<dbReference type="AlphaFoldDB" id="A0A1G6C8J3"/>
<dbReference type="OrthoDB" id="9814075at2"/>
<evidence type="ECO:0000256" key="2">
    <source>
        <dbReference type="ARBA" id="ARBA00007118"/>
    </source>
</evidence>
<dbReference type="PANTHER" id="PTHR43673:SF2">
    <property type="entry name" value="NITROREDUCTASE"/>
    <property type="match status" value="1"/>
</dbReference>
<evidence type="ECO:0000256" key="3">
    <source>
        <dbReference type="ARBA" id="ARBA00022630"/>
    </source>
</evidence>
<name>A0A1G6C8J3_EUBOX</name>
<dbReference type="InterPro" id="IPR029479">
    <property type="entry name" value="Nitroreductase"/>
</dbReference>
<keyword evidence="5" id="KW-0560">Oxidoreductase</keyword>
<keyword evidence="8" id="KW-1185">Reference proteome</keyword>
<dbReference type="Proteomes" id="UP000199228">
    <property type="component" value="Unassembled WGS sequence"/>
</dbReference>
<comment type="cofactor">
    <cofactor evidence="1">
        <name>FMN</name>
        <dbReference type="ChEBI" id="CHEBI:58210"/>
    </cofactor>
</comment>
<keyword evidence="3" id="KW-0285">Flavoprotein</keyword>
<evidence type="ECO:0000313" key="8">
    <source>
        <dbReference type="Proteomes" id="UP000199228"/>
    </source>
</evidence>
<dbReference type="Gene3D" id="3.40.109.10">
    <property type="entry name" value="NADH Oxidase"/>
    <property type="match status" value="1"/>
</dbReference>
<evidence type="ECO:0000256" key="4">
    <source>
        <dbReference type="ARBA" id="ARBA00022643"/>
    </source>
</evidence>
<dbReference type="GO" id="GO:0016491">
    <property type="term" value="F:oxidoreductase activity"/>
    <property type="evidence" value="ECO:0007669"/>
    <property type="project" value="UniProtKB-KW"/>
</dbReference>
<dbReference type="RefSeq" id="WP_090174399.1">
    <property type="nucleotide sequence ID" value="NZ_FMXR01000016.1"/>
</dbReference>
<protein>
    <submittedName>
        <fullName evidence="7">Nitroreductase</fullName>
    </submittedName>
</protein>
<evidence type="ECO:0000259" key="6">
    <source>
        <dbReference type="Pfam" id="PF00881"/>
    </source>
</evidence>
<comment type="similarity">
    <text evidence="2">Belongs to the nitroreductase family.</text>
</comment>
<gene>
    <name evidence="7" type="ORF">SAMN02910417_02188</name>
</gene>
<keyword evidence="4" id="KW-0288">FMN</keyword>
<evidence type="ECO:0000313" key="7">
    <source>
        <dbReference type="EMBL" id="SDB29219.1"/>
    </source>
</evidence>
<reference evidence="7 8" key="1">
    <citation type="submission" date="2016-10" db="EMBL/GenBank/DDBJ databases">
        <authorList>
            <person name="de Groot N.N."/>
        </authorList>
    </citation>
    <scope>NUCLEOTIDE SEQUENCE [LARGE SCALE GENOMIC DNA]</scope>
    <source>
        <strain evidence="7 8">DSM 3217</strain>
    </source>
</reference>
<organism evidence="7 8">
    <name type="scientific">Eubacterium oxidoreducens</name>
    <dbReference type="NCBI Taxonomy" id="1732"/>
    <lineage>
        <taxon>Bacteria</taxon>
        <taxon>Bacillati</taxon>
        <taxon>Bacillota</taxon>
        <taxon>Clostridia</taxon>
        <taxon>Eubacteriales</taxon>
        <taxon>Eubacteriaceae</taxon>
        <taxon>Eubacterium</taxon>
    </lineage>
</organism>
<feature type="domain" description="Nitroreductase" evidence="6">
    <location>
        <begin position="10"/>
        <end position="157"/>
    </location>
</feature>
<dbReference type="SUPFAM" id="SSF55469">
    <property type="entry name" value="FMN-dependent nitroreductase-like"/>
    <property type="match status" value="1"/>
</dbReference>
<dbReference type="EMBL" id="FMXR01000016">
    <property type="protein sequence ID" value="SDB29219.1"/>
    <property type="molecule type" value="Genomic_DNA"/>
</dbReference>
<dbReference type="InterPro" id="IPR000415">
    <property type="entry name" value="Nitroreductase-like"/>
</dbReference>
<sequence length="176" mass="19686">MELEKALYLRRSVRKYTDQPITEEELQKIIDAAQTAPIAVGDHEKTHITVVTDEKVIEAIRKTCLTPSRKTPGKMIDPLHGAKTLILVSATDISDDHIEYCNVACVIENMILQATALNIGSCYTWGCLGKLKADEEVMKMLKIPQGYEILSGLTVGYANKPLEMREKEEKIAITRI</sequence>
<accession>A0A1G6C8J3</accession>
<dbReference type="PANTHER" id="PTHR43673">
    <property type="entry name" value="NAD(P)H NITROREDUCTASE YDGI-RELATED"/>
    <property type="match status" value="1"/>
</dbReference>
<proteinExistence type="inferred from homology"/>